<feature type="transmembrane region" description="Helical" evidence="1">
    <location>
        <begin position="123"/>
        <end position="142"/>
    </location>
</feature>
<dbReference type="EMBL" id="AP028907">
    <property type="protein sequence ID" value="BES80488.1"/>
    <property type="molecule type" value="Genomic_DNA"/>
</dbReference>
<dbReference type="RefSeq" id="WP_338250777.1">
    <property type="nucleotide sequence ID" value="NZ_AP028907.1"/>
</dbReference>
<evidence type="ECO:0000313" key="3">
    <source>
        <dbReference type="Proteomes" id="UP001341135"/>
    </source>
</evidence>
<feature type="transmembrane region" description="Helical" evidence="1">
    <location>
        <begin position="213"/>
        <end position="231"/>
    </location>
</feature>
<feature type="transmembrane region" description="Helical" evidence="1">
    <location>
        <begin position="267"/>
        <end position="287"/>
    </location>
</feature>
<evidence type="ECO:0000256" key="1">
    <source>
        <dbReference type="SAM" id="Phobius"/>
    </source>
</evidence>
<feature type="transmembrane region" description="Helical" evidence="1">
    <location>
        <begin position="307"/>
        <end position="328"/>
    </location>
</feature>
<feature type="transmembrane region" description="Helical" evidence="1">
    <location>
        <begin position="154"/>
        <end position="173"/>
    </location>
</feature>
<feature type="transmembrane region" description="Helical" evidence="1">
    <location>
        <begin position="425"/>
        <end position="445"/>
    </location>
</feature>
<feature type="transmembrane region" description="Helical" evidence="1">
    <location>
        <begin position="96"/>
        <end position="117"/>
    </location>
</feature>
<feature type="transmembrane region" description="Helical" evidence="1">
    <location>
        <begin position="243"/>
        <end position="261"/>
    </location>
</feature>
<organism evidence="2 3">
    <name type="scientific">Pyrodictium abyssi</name>
    <dbReference type="NCBI Taxonomy" id="54256"/>
    <lineage>
        <taxon>Archaea</taxon>
        <taxon>Thermoproteota</taxon>
        <taxon>Thermoprotei</taxon>
        <taxon>Desulfurococcales</taxon>
        <taxon>Pyrodictiaceae</taxon>
        <taxon>Pyrodictium</taxon>
    </lineage>
</organism>
<keyword evidence="1" id="KW-0812">Transmembrane</keyword>
<gene>
    <name evidence="2" type="ORF">PABY_00550</name>
</gene>
<reference evidence="2 3" key="1">
    <citation type="submission" date="2023-09" db="EMBL/GenBank/DDBJ databases">
        <title>Pyrofollis japonicus gen. nov. sp. nov., a novel member of the family Pyrodictiaceae isolated from the Iheya North hydrothermal field.</title>
        <authorList>
            <person name="Miyazaki U."/>
            <person name="Sanari M."/>
            <person name="Tame A."/>
            <person name="Kitajima M."/>
            <person name="Okamoto A."/>
            <person name="Sawayama S."/>
            <person name="Miyazaki J."/>
            <person name="Takai K."/>
            <person name="Nakagawa S."/>
        </authorList>
    </citation>
    <scope>NUCLEOTIDE SEQUENCE [LARGE SCALE GENOMIC DNA]</scope>
    <source>
        <strain evidence="2 3">AV2</strain>
    </source>
</reference>
<name>A0ABM8ISE6_9CREN</name>
<feature type="transmembrane region" description="Helical" evidence="1">
    <location>
        <begin position="348"/>
        <end position="370"/>
    </location>
</feature>
<sequence length="457" mass="48603">MASHRLAAFTLVVLIVGWGVLLSPPLKDVRTLLGLPEHLPASRFNSQAAEIVPPDRGDAGWFLARIAHYYHVVFAGLLYAMLVLGSRLYPGEWRDALLLGLAGAVATAVGGLGYAYVSRSPPLHGLFIAGLALLFASGLLVAARMRPQGLLDHALRATLVLMLVGGVIGGYLGSSFIDEEAHRGFVEAKIAARFNPDDAEGNELWRAMVAHEHAMVALADVAGFLVALRALRIRRGRSTRLASYMLLAGLVATATASYAVWPVGGIAHIVITPASLVLLVGVTVLAFRAEPASSEPQERLLAIGLRAGVLTLWTSVVVPGAIVASSLRKPTAFISPAFRDPSWDWAELAYNIGHWHILLAAWGIVLLLAAVATQEYTKTGRIAILGGWLALVGFVAASVAVNLYMLGGPPGPYQPNPYDNAWLRLLVEPSLAVMAAGVALAYVAVAHEEATARTRQR</sequence>
<feature type="transmembrane region" description="Helical" evidence="1">
    <location>
        <begin position="66"/>
        <end position="84"/>
    </location>
</feature>
<evidence type="ECO:0000313" key="2">
    <source>
        <dbReference type="EMBL" id="BES80488.1"/>
    </source>
</evidence>
<accession>A0ABM8ISE6</accession>
<dbReference type="GeneID" id="89288080"/>
<protein>
    <submittedName>
        <fullName evidence="2">Uncharacterized protein</fullName>
    </submittedName>
</protein>
<feature type="transmembrane region" description="Helical" evidence="1">
    <location>
        <begin position="382"/>
        <end position="405"/>
    </location>
</feature>
<keyword evidence="1" id="KW-0472">Membrane</keyword>
<proteinExistence type="predicted"/>
<dbReference type="Proteomes" id="UP001341135">
    <property type="component" value="Chromosome"/>
</dbReference>
<keyword evidence="3" id="KW-1185">Reference proteome</keyword>
<keyword evidence="1" id="KW-1133">Transmembrane helix</keyword>